<evidence type="ECO:0000259" key="2">
    <source>
        <dbReference type="Pfam" id="PF02517"/>
    </source>
</evidence>
<keyword evidence="3" id="KW-0482">Metalloprotease</keyword>
<gene>
    <name evidence="3" type="ORF">HG542_23380</name>
</gene>
<dbReference type="GO" id="GO:0004175">
    <property type="term" value="F:endopeptidase activity"/>
    <property type="evidence" value="ECO:0007669"/>
    <property type="project" value="UniProtKB-ARBA"/>
</dbReference>
<feature type="transmembrane region" description="Helical" evidence="1">
    <location>
        <begin position="249"/>
        <end position="271"/>
    </location>
</feature>
<keyword evidence="1" id="KW-0812">Transmembrane</keyword>
<dbReference type="PANTHER" id="PTHR35797:SF1">
    <property type="entry name" value="PROTEASE"/>
    <property type="match status" value="1"/>
</dbReference>
<dbReference type="GO" id="GO:0006508">
    <property type="term" value="P:proteolysis"/>
    <property type="evidence" value="ECO:0007669"/>
    <property type="project" value="UniProtKB-KW"/>
</dbReference>
<evidence type="ECO:0000313" key="4">
    <source>
        <dbReference type="Proteomes" id="UP000587462"/>
    </source>
</evidence>
<dbReference type="Pfam" id="PF02517">
    <property type="entry name" value="Rce1-like"/>
    <property type="match status" value="1"/>
</dbReference>
<keyword evidence="3" id="KW-0378">Hydrolase</keyword>
<sequence length="315" mass="33623">MCGACRRREAGSVLETETYQQEAALPAEGSTTNSRTNSKTKGTAWYLAMAFGGCWAYILTARFGCGLSMVNPLVQLPFGVMPALAAFVVRRWITREGFADAGLALRLRSGWPYYLVAWLGPLVIAGASCGLAAVLGLWRPDLAALDELAGGMPAWAFVATLMLVVPILTPIYAGEEFGWTGYLRQRLFPGRPLLATAATGLIWASWHFPLALTDYISFARPLIGLAVWTGSFLLQEALLAWLFTRSRSIWPVSLAHAGNNMVLFLITGTLLGSEGGTGTGGGLGVTGVALMTVAPMAVACACTMLPARRARQRSS</sequence>
<keyword evidence="4" id="KW-1185">Reference proteome</keyword>
<feature type="transmembrane region" description="Helical" evidence="1">
    <location>
        <begin position="113"/>
        <end position="134"/>
    </location>
</feature>
<feature type="transmembrane region" description="Helical" evidence="1">
    <location>
        <begin position="154"/>
        <end position="173"/>
    </location>
</feature>
<keyword evidence="1" id="KW-0472">Membrane</keyword>
<dbReference type="GO" id="GO:0008237">
    <property type="term" value="F:metallopeptidase activity"/>
    <property type="evidence" value="ECO:0007669"/>
    <property type="project" value="UniProtKB-KW"/>
</dbReference>
<accession>A0A7Y7B7R5</accession>
<feature type="transmembrane region" description="Helical" evidence="1">
    <location>
        <begin position="44"/>
        <end position="64"/>
    </location>
</feature>
<feature type="domain" description="CAAX prenyl protease 2/Lysostaphin resistance protein A-like" evidence="2">
    <location>
        <begin position="159"/>
        <end position="262"/>
    </location>
</feature>
<proteinExistence type="predicted"/>
<feature type="transmembrane region" description="Helical" evidence="1">
    <location>
        <begin position="283"/>
        <end position="305"/>
    </location>
</feature>
<reference evidence="3 4" key="1">
    <citation type="submission" date="2020-04" db="EMBL/GenBank/DDBJ databases">
        <title>Draft Genome Sequence of Streptomyces morookaense DSM 40503, an 8-azaguanine-producing strain.</title>
        <authorList>
            <person name="Qi J."/>
            <person name="Gao J.-M."/>
        </authorList>
    </citation>
    <scope>NUCLEOTIDE SEQUENCE [LARGE SCALE GENOMIC DNA]</scope>
    <source>
        <strain evidence="3 4">DSM 40503</strain>
    </source>
</reference>
<organism evidence="3 4">
    <name type="scientific">Streptomyces morookaense</name>
    <name type="common">Streptoverticillium morookaense</name>
    <dbReference type="NCBI Taxonomy" id="1970"/>
    <lineage>
        <taxon>Bacteria</taxon>
        <taxon>Bacillati</taxon>
        <taxon>Actinomycetota</taxon>
        <taxon>Actinomycetes</taxon>
        <taxon>Kitasatosporales</taxon>
        <taxon>Streptomycetaceae</taxon>
        <taxon>Streptomyces</taxon>
    </lineage>
</organism>
<evidence type="ECO:0000313" key="3">
    <source>
        <dbReference type="EMBL" id="NVK80578.1"/>
    </source>
</evidence>
<comment type="caution">
    <text evidence="3">The sequence shown here is derived from an EMBL/GenBank/DDBJ whole genome shotgun (WGS) entry which is preliminary data.</text>
</comment>
<name>A0A7Y7B7R5_STRMO</name>
<keyword evidence="3" id="KW-0645">Protease</keyword>
<protein>
    <submittedName>
        <fullName evidence="3">CPBP family intramembrane metalloprotease</fullName>
    </submittedName>
</protein>
<dbReference type="GO" id="GO:0080120">
    <property type="term" value="P:CAAX-box protein maturation"/>
    <property type="evidence" value="ECO:0007669"/>
    <property type="project" value="UniProtKB-ARBA"/>
</dbReference>
<dbReference type="EMBL" id="JABBXF010000058">
    <property type="protein sequence ID" value="NVK80578.1"/>
    <property type="molecule type" value="Genomic_DNA"/>
</dbReference>
<feature type="transmembrane region" description="Helical" evidence="1">
    <location>
        <begin position="218"/>
        <end position="242"/>
    </location>
</feature>
<dbReference type="InterPro" id="IPR042150">
    <property type="entry name" value="MmRce1-like"/>
</dbReference>
<keyword evidence="1" id="KW-1133">Transmembrane helix</keyword>
<dbReference type="AlphaFoldDB" id="A0A7Y7B7R5"/>
<evidence type="ECO:0000256" key="1">
    <source>
        <dbReference type="SAM" id="Phobius"/>
    </source>
</evidence>
<feature type="transmembrane region" description="Helical" evidence="1">
    <location>
        <begin position="193"/>
        <end position="212"/>
    </location>
</feature>
<dbReference type="InterPro" id="IPR003675">
    <property type="entry name" value="Rce1/LyrA-like_dom"/>
</dbReference>
<feature type="transmembrane region" description="Helical" evidence="1">
    <location>
        <begin position="76"/>
        <end position="93"/>
    </location>
</feature>
<dbReference type="Proteomes" id="UP000587462">
    <property type="component" value="Unassembled WGS sequence"/>
</dbReference>
<dbReference type="PANTHER" id="PTHR35797">
    <property type="entry name" value="PROTEASE-RELATED"/>
    <property type="match status" value="1"/>
</dbReference>